<dbReference type="PANTHER" id="PTHR48258:SF15">
    <property type="entry name" value="OS02G0543900 PROTEIN"/>
    <property type="match status" value="1"/>
</dbReference>
<dbReference type="EMBL" id="RDQH01000341">
    <property type="protein sequence ID" value="RXH75410.1"/>
    <property type="molecule type" value="Genomic_DNA"/>
</dbReference>
<accession>A0A498HX70</accession>
<dbReference type="PANTHER" id="PTHR48258">
    <property type="entry name" value="DUF4218 DOMAIN-CONTAINING PROTEIN-RELATED"/>
    <property type="match status" value="1"/>
</dbReference>
<sequence>MWRMLKELEGVLQAKKEAIKSFPYWFEKHVNQLQQLGDPRATDDLVALANGPSKWCQRYKIFVCNGFKFKSDIPSYASPCDWNLVIGLFDGTSRNTSQGVKTDRYGFRLVNFNKISSLSDPFILTSQALQVNV</sequence>
<reference evidence="1 2" key="1">
    <citation type="submission" date="2018-10" db="EMBL/GenBank/DDBJ databases">
        <title>A high-quality apple genome assembly.</title>
        <authorList>
            <person name="Hu J."/>
        </authorList>
    </citation>
    <scope>NUCLEOTIDE SEQUENCE [LARGE SCALE GENOMIC DNA]</scope>
    <source>
        <strain evidence="2">cv. HFTH1</strain>
        <tissue evidence="1">Young leaf</tissue>
    </source>
</reference>
<proteinExistence type="predicted"/>
<dbReference type="AlphaFoldDB" id="A0A498HX70"/>
<comment type="caution">
    <text evidence="1">The sequence shown here is derived from an EMBL/GenBank/DDBJ whole genome shotgun (WGS) entry which is preliminary data.</text>
</comment>
<organism evidence="1 2">
    <name type="scientific">Malus domestica</name>
    <name type="common">Apple</name>
    <name type="synonym">Pyrus malus</name>
    <dbReference type="NCBI Taxonomy" id="3750"/>
    <lineage>
        <taxon>Eukaryota</taxon>
        <taxon>Viridiplantae</taxon>
        <taxon>Streptophyta</taxon>
        <taxon>Embryophyta</taxon>
        <taxon>Tracheophyta</taxon>
        <taxon>Spermatophyta</taxon>
        <taxon>Magnoliopsida</taxon>
        <taxon>eudicotyledons</taxon>
        <taxon>Gunneridae</taxon>
        <taxon>Pentapetalae</taxon>
        <taxon>rosids</taxon>
        <taxon>fabids</taxon>
        <taxon>Rosales</taxon>
        <taxon>Rosaceae</taxon>
        <taxon>Amygdaloideae</taxon>
        <taxon>Maleae</taxon>
        <taxon>Malus</taxon>
    </lineage>
</organism>
<evidence type="ECO:0000313" key="1">
    <source>
        <dbReference type="EMBL" id="RXH75410.1"/>
    </source>
</evidence>
<gene>
    <name evidence="1" type="ORF">DVH24_030131</name>
</gene>
<protein>
    <submittedName>
        <fullName evidence="1">Uncharacterized protein</fullName>
    </submittedName>
</protein>
<keyword evidence="2" id="KW-1185">Reference proteome</keyword>
<name>A0A498HX70_MALDO</name>
<dbReference type="Proteomes" id="UP000290289">
    <property type="component" value="Chromosome 15"/>
</dbReference>
<evidence type="ECO:0000313" key="2">
    <source>
        <dbReference type="Proteomes" id="UP000290289"/>
    </source>
</evidence>